<organism evidence="2 3">
    <name type="scientific">Vitis vinifera</name>
    <name type="common">Grape</name>
    <dbReference type="NCBI Taxonomy" id="29760"/>
    <lineage>
        <taxon>Eukaryota</taxon>
        <taxon>Viridiplantae</taxon>
        <taxon>Streptophyta</taxon>
        <taxon>Embryophyta</taxon>
        <taxon>Tracheophyta</taxon>
        <taxon>Spermatophyta</taxon>
        <taxon>Magnoliopsida</taxon>
        <taxon>eudicotyledons</taxon>
        <taxon>Gunneridae</taxon>
        <taxon>Pentapetalae</taxon>
        <taxon>rosids</taxon>
        <taxon>Vitales</taxon>
        <taxon>Vitaceae</taxon>
        <taxon>Viteae</taxon>
        <taxon>Vitis</taxon>
    </lineage>
</organism>
<dbReference type="InterPro" id="IPR054722">
    <property type="entry name" value="PolX-like_BBD"/>
</dbReference>
<feature type="domain" description="Retrovirus-related Pol polyprotein from transposon TNT 1-94-like beta-barrel" evidence="1">
    <location>
        <begin position="171"/>
        <end position="224"/>
    </location>
</feature>
<protein>
    <recommendedName>
        <fullName evidence="1">Retrovirus-related Pol polyprotein from transposon TNT 1-94-like beta-barrel domain-containing protein</fullName>
    </recommendedName>
</protein>
<reference evidence="2 3" key="1">
    <citation type="journal article" date="2023" name="Hortic Res">
        <title>The complete reference genome for grapevine (Vitis vinifera L.) genetics and breeding.</title>
        <authorList>
            <person name="Shi X."/>
            <person name="Cao S."/>
            <person name="Wang X."/>
            <person name="Huang S."/>
            <person name="Wang Y."/>
            <person name="Liu Z."/>
            <person name="Liu W."/>
            <person name="Leng X."/>
            <person name="Peng Y."/>
            <person name="Wang N."/>
            <person name="Wang Y."/>
            <person name="Ma Z."/>
            <person name="Xu X."/>
            <person name="Zhang F."/>
            <person name="Xue H."/>
            <person name="Zhong H."/>
            <person name="Wang Y."/>
            <person name="Zhang K."/>
            <person name="Velt A."/>
            <person name="Avia K."/>
            <person name="Holtgrawe D."/>
            <person name="Grimplet J."/>
            <person name="Matus J.T."/>
            <person name="Ware D."/>
            <person name="Wu X."/>
            <person name="Wang H."/>
            <person name="Liu C."/>
            <person name="Fang Y."/>
            <person name="Rustenholz C."/>
            <person name="Cheng Z."/>
            <person name="Xiao H."/>
            <person name="Zhou Y."/>
        </authorList>
    </citation>
    <scope>NUCLEOTIDE SEQUENCE [LARGE SCALE GENOMIC DNA]</scope>
    <source>
        <strain evidence="3">cv. Pinot noir / PN40024</strain>
        <tissue evidence="2">Leaf</tissue>
    </source>
</reference>
<dbReference type="PANTHER" id="PTHR47481">
    <property type="match status" value="1"/>
</dbReference>
<evidence type="ECO:0000313" key="2">
    <source>
        <dbReference type="EMBL" id="WJZ95615.1"/>
    </source>
</evidence>
<evidence type="ECO:0000313" key="3">
    <source>
        <dbReference type="Proteomes" id="UP001227230"/>
    </source>
</evidence>
<proteinExistence type="predicted"/>
<evidence type="ECO:0000259" key="1">
    <source>
        <dbReference type="Pfam" id="PF22936"/>
    </source>
</evidence>
<gene>
    <name evidence="2" type="ORF">VitviT2T_014371</name>
</gene>
<dbReference type="Proteomes" id="UP001227230">
    <property type="component" value="Chromosome 9"/>
</dbReference>
<dbReference type="PANTHER" id="PTHR47481:SF22">
    <property type="entry name" value="RETROTRANSPOSON GAG DOMAIN-CONTAINING PROTEIN"/>
    <property type="match status" value="1"/>
</dbReference>
<dbReference type="Pfam" id="PF22936">
    <property type="entry name" value="Pol_BBD"/>
    <property type="match status" value="1"/>
</dbReference>
<dbReference type="EMBL" id="CP126656">
    <property type="protein sequence ID" value="WJZ95615.1"/>
    <property type="molecule type" value="Genomic_DNA"/>
</dbReference>
<accession>A0ABY9CNN0</accession>
<keyword evidence="3" id="KW-1185">Reference proteome</keyword>
<sequence length="349" mass="39122">MLSSQMTNLFLGYDFMGFVDGTYRCPLADDPKLLLLDQWGHLCHGTETLRRSGTNSKLPIYANKFNTQMVGLIDSLTKVSQEGKSIYEFMQSIKTIIDDLAMIGHNLCDREIVVRTLNGLTNHYKEHKAALHARESPISFEGLVEKLLDYEFSLKRRNPTKNLSIHSEYCGNEDIMVGDGNNIPITHIGFTTLKSCDSTFKLNNVLCAPNVKKNLLSVSQFCSHNNTSIEFFPNFLLVKDLTVGASLHGCLGHPSSKILHLIIASYKLSLSKSSFSPNSCNACFCNKSHKLPFGISLLNCSRPLETLFMDVWEPAPLFQSLVERYFYTTIQTIYMYGSGEATGLSHFLS</sequence>
<name>A0ABY9CNN0_VITVI</name>